<organism evidence="1 2">
    <name type="scientific">Chryseosolibacter histidini</name>
    <dbReference type="NCBI Taxonomy" id="2782349"/>
    <lineage>
        <taxon>Bacteria</taxon>
        <taxon>Pseudomonadati</taxon>
        <taxon>Bacteroidota</taxon>
        <taxon>Cytophagia</taxon>
        <taxon>Cytophagales</taxon>
        <taxon>Chryseotaleaceae</taxon>
        <taxon>Chryseosolibacter</taxon>
    </lineage>
</organism>
<name>A0AAP2GKV5_9BACT</name>
<keyword evidence="1" id="KW-0449">Lipoprotein</keyword>
<dbReference type="RefSeq" id="WP_254167431.1">
    <property type="nucleotide sequence ID" value="NZ_JAHESF010000025.1"/>
</dbReference>
<comment type="caution">
    <text evidence="1">The sequence shown here is derived from an EMBL/GenBank/DDBJ whole genome shotgun (WGS) entry which is preliminary data.</text>
</comment>
<dbReference type="EMBL" id="JAHESF010000025">
    <property type="protein sequence ID" value="MBT1699459.1"/>
    <property type="molecule type" value="Genomic_DNA"/>
</dbReference>
<protein>
    <submittedName>
        <fullName evidence="1">SusD/RagB family nutrient-binding outer membrane lipoprotein</fullName>
    </submittedName>
</protein>
<evidence type="ECO:0000313" key="1">
    <source>
        <dbReference type="EMBL" id="MBT1699459.1"/>
    </source>
</evidence>
<dbReference type="Gene3D" id="1.25.40.390">
    <property type="match status" value="1"/>
</dbReference>
<gene>
    <name evidence="1" type="ORF">KK083_21355</name>
</gene>
<accession>A0AAP2GKV5</accession>
<dbReference type="InterPro" id="IPR041662">
    <property type="entry name" value="SusD-like_2"/>
</dbReference>
<keyword evidence="2" id="KW-1185">Reference proteome</keyword>
<sequence length="479" mass="52825">MKRIILFLLPVVLVTACVDSLDDYNIDQKRAAAVPATTLFSNAVKNLSDVITTPNVNTNNFRLYVQQWSVVEYITEARYSMTARNIPENFWGGLYRDVLADLKESKRIVNADALLLPEVKSNQLAQIEVMEVYTWSVLVNTFGNVPYKQALDPKIPLPAYDDASEIYSDLLTRLDAAIAGFSTTATGITGSADILYAGNIEKWKKFSNSLKLKLAMVLADKDPGKAKTLVQQAAPNVITSNAENARHTYLTSSPNNNPLSNNLVTPFTTRKDFVAGKTIIDVMNTLNDPRRPFFFTTVGGAYVGGRIGFTNDYALTSHISDKISAPTFEALLLDYSEVQFLLAEAVERGFITGNAETYYNEAITASILYWGGTAAEATTYLAQSAVAYTTAAGDYKQKIGTQKWLALNNRGYDSWLEWRRLDYPVLLPPSGPDVPDNLKVPVRMIYPIVEQNVNGAQRELAAAAIGGDASTTKLFWDVN</sequence>
<reference evidence="1 2" key="1">
    <citation type="submission" date="2021-05" db="EMBL/GenBank/DDBJ databases">
        <title>A Polyphasic approach of four new species of the genus Ohtaekwangia: Ohtaekwangia histidinii sp. nov., Ohtaekwangia cretensis sp. nov., Ohtaekwangia indiensis sp. nov., Ohtaekwangia reichenbachii sp. nov. from diverse environment.</title>
        <authorList>
            <person name="Octaviana S."/>
        </authorList>
    </citation>
    <scope>NUCLEOTIDE SEQUENCE [LARGE SCALE GENOMIC DNA]</scope>
    <source>
        <strain evidence="1 2">PWU4</strain>
    </source>
</reference>
<evidence type="ECO:0000313" key="2">
    <source>
        <dbReference type="Proteomes" id="UP001319200"/>
    </source>
</evidence>
<dbReference type="Proteomes" id="UP001319200">
    <property type="component" value="Unassembled WGS sequence"/>
</dbReference>
<dbReference type="Pfam" id="PF12771">
    <property type="entry name" value="SusD-like_2"/>
    <property type="match status" value="1"/>
</dbReference>
<dbReference type="SUPFAM" id="SSF48452">
    <property type="entry name" value="TPR-like"/>
    <property type="match status" value="1"/>
</dbReference>
<proteinExistence type="predicted"/>
<dbReference type="InterPro" id="IPR011990">
    <property type="entry name" value="TPR-like_helical_dom_sf"/>
</dbReference>
<dbReference type="AlphaFoldDB" id="A0AAP2GKV5"/>
<dbReference type="PROSITE" id="PS51257">
    <property type="entry name" value="PROKAR_LIPOPROTEIN"/>
    <property type="match status" value="1"/>
</dbReference>